<feature type="transmembrane region" description="Helical" evidence="6">
    <location>
        <begin position="161"/>
        <end position="179"/>
    </location>
</feature>
<keyword evidence="5 6" id="KW-0472">Membrane</keyword>
<dbReference type="AlphaFoldDB" id="A0A9R0I0P4"/>
<evidence type="ECO:0000256" key="3">
    <source>
        <dbReference type="ARBA" id="ARBA00022692"/>
    </source>
</evidence>
<reference evidence="7" key="1">
    <citation type="journal article" date="2021" name="Nat. Commun.">
        <title>Genomic analyses provide insights into spinach domestication and the genetic basis of agronomic traits.</title>
        <authorList>
            <person name="Cai X."/>
            <person name="Sun X."/>
            <person name="Xu C."/>
            <person name="Sun H."/>
            <person name="Wang X."/>
            <person name="Ge C."/>
            <person name="Zhang Z."/>
            <person name="Wang Q."/>
            <person name="Fei Z."/>
            <person name="Jiao C."/>
            <person name="Wang Q."/>
        </authorList>
    </citation>
    <scope>NUCLEOTIDE SEQUENCE [LARGE SCALE GENOMIC DNA]</scope>
    <source>
        <strain evidence="7">cv. Varoflay</strain>
    </source>
</reference>
<evidence type="ECO:0000313" key="8">
    <source>
        <dbReference type="RefSeq" id="XP_021839344.1"/>
    </source>
</evidence>
<feature type="transmembrane region" description="Helical" evidence="6">
    <location>
        <begin position="413"/>
        <end position="437"/>
    </location>
</feature>
<feature type="transmembrane region" description="Helical" evidence="6">
    <location>
        <begin position="344"/>
        <end position="363"/>
    </location>
</feature>
<dbReference type="GO" id="GO:0016020">
    <property type="term" value="C:membrane"/>
    <property type="evidence" value="ECO:0000318"/>
    <property type="project" value="GO_Central"/>
</dbReference>
<sequence>MRRSSSSDSGKNGVATALLELEGGGKRKWLEMIIDSKESKEQILYSMPLVLTNVCYYLIPLVSVMFAGHLGQLQLAGSTLANSWAYVTGFAFMLGLSGALETLCGQGYGAKLYNMMGIYLQASCIISFFFSIIISIIWWFTEPILNFLDQNPEISKEAASFLRYLIPGIFAFGTIQNILRYLQTQSVVWPTVVCSLVPLLLHFGLNYVLVYCTPLGLSGAALATSITLWISVIMLLLYVNYSKDCEHTWSGFSKESIHHVASNLKLALPSAAMVCLEYWAFEILVLLAGLFPNSEITTSLIAMCVNTEAIAFNFTYGLSAAASTRVSNELGAGRPNEAKHAMGVTLKLSVMLTAIILLALGFGHDAWSGFFSDSTDIMHSFASMTPFVCISIFLDSIQGILSAVCRGCGWQHLAVYINLATFYLIGMPIACLLAFKFDMYVKGLWIGIICGLAAQNGSLFLITRLQNWTAIGLSPDADQERSTLV</sequence>
<dbReference type="GO" id="GO:0022857">
    <property type="term" value="F:transmembrane transporter activity"/>
    <property type="evidence" value="ECO:0000318"/>
    <property type="project" value="GO_Central"/>
</dbReference>
<dbReference type="GO" id="GO:0042910">
    <property type="term" value="F:xenobiotic transmembrane transporter activity"/>
    <property type="evidence" value="ECO:0007669"/>
    <property type="project" value="InterPro"/>
</dbReference>
<organism evidence="7 8">
    <name type="scientific">Spinacia oleracea</name>
    <name type="common">Spinach</name>
    <dbReference type="NCBI Taxonomy" id="3562"/>
    <lineage>
        <taxon>Eukaryota</taxon>
        <taxon>Viridiplantae</taxon>
        <taxon>Streptophyta</taxon>
        <taxon>Embryophyta</taxon>
        <taxon>Tracheophyta</taxon>
        <taxon>Spermatophyta</taxon>
        <taxon>Magnoliopsida</taxon>
        <taxon>eudicotyledons</taxon>
        <taxon>Gunneridae</taxon>
        <taxon>Pentapetalae</taxon>
        <taxon>Caryophyllales</taxon>
        <taxon>Chenopodiaceae</taxon>
        <taxon>Chenopodioideae</taxon>
        <taxon>Anserineae</taxon>
        <taxon>Spinacia</taxon>
    </lineage>
</organism>
<reference evidence="8" key="2">
    <citation type="submission" date="2025-08" db="UniProtKB">
        <authorList>
            <consortium name="RefSeq"/>
        </authorList>
    </citation>
    <scope>IDENTIFICATION</scope>
    <source>
        <tissue evidence="8">Leaf</tissue>
    </source>
</reference>
<evidence type="ECO:0000256" key="1">
    <source>
        <dbReference type="ARBA" id="ARBA00004141"/>
    </source>
</evidence>
<dbReference type="InterPro" id="IPR045069">
    <property type="entry name" value="MATE_euk"/>
</dbReference>
<keyword evidence="7" id="KW-1185">Reference proteome</keyword>
<feature type="transmembrane region" description="Helical" evidence="6">
    <location>
        <begin position="443"/>
        <end position="462"/>
    </location>
</feature>
<feature type="transmembrane region" description="Helical" evidence="6">
    <location>
        <begin position="49"/>
        <end position="71"/>
    </location>
</feature>
<evidence type="ECO:0000256" key="5">
    <source>
        <dbReference type="ARBA" id="ARBA00023136"/>
    </source>
</evidence>
<protein>
    <recommendedName>
        <fullName evidence="6">Protein DETOXIFICATION</fullName>
    </recommendedName>
    <alternativeName>
        <fullName evidence="6">Multidrug and toxic compound extrusion protein</fullName>
    </alternativeName>
</protein>
<feature type="transmembrane region" description="Helical" evidence="6">
    <location>
        <begin position="215"/>
        <end position="239"/>
    </location>
</feature>
<dbReference type="OrthoDB" id="2126698at2759"/>
<dbReference type="CDD" id="cd13132">
    <property type="entry name" value="MATE_eukaryotic"/>
    <property type="match status" value="1"/>
</dbReference>
<dbReference type="GO" id="GO:0015297">
    <property type="term" value="F:antiporter activity"/>
    <property type="evidence" value="ECO:0007669"/>
    <property type="project" value="InterPro"/>
</dbReference>
<gene>
    <name evidence="8" type="primary">LOC110779126</name>
</gene>
<dbReference type="KEGG" id="soe:110779126"/>
<evidence type="ECO:0000256" key="4">
    <source>
        <dbReference type="ARBA" id="ARBA00022989"/>
    </source>
</evidence>
<dbReference type="GeneID" id="110779126"/>
<comment type="subcellular location">
    <subcellularLocation>
        <location evidence="1">Membrane</location>
        <topology evidence="1">Multi-pass membrane protein</topology>
    </subcellularLocation>
</comment>
<feature type="transmembrane region" description="Helical" evidence="6">
    <location>
        <begin position="83"/>
        <end position="104"/>
    </location>
</feature>
<dbReference type="PANTHER" id="PTHR11206">
    <property type="entry name" value="MULTIDRUG RESISTANCE PROTEIN"/>
    <property type="match status" value="1"/>
</dbReference>
<evidence type="ECO:0000256" key="2">
    <source>
        <dbReference type="ARBA" id="ARBA00010199"/>
    </source>
</evidence>
<evidence type="ECO:0000256" key="6">
    <source>
        <dbReference type="RuleBase" id="RU004914"/>
    </source>
</evidence>
<dbReference type="Pfam" id="PF01554">
    <property type="entry name" value="MatE"/>
    <property type="match status" value="2"/>
</dbReference>
<dbReference type="Proteomes" id="UP000813463">
    <property type="component" value="Chromosome 6"/>
</dbReference>
<dbReference type="InterPro" id="IPR002528">
    <property type="entry name" value="MATE_fam"/>
</dbReference>
<feature type="transmembrane region" description="Helical" evidence="6">
    <location>
        <begin position="186"/>
        <end position="209"/>
    </location>
</feature>
<accession>A0A9R0I0P4</accession>
<proteinExistence type="inferred from homology"/>
<feature type="transmembrane region" description="Helical" evidence="6">
    <location>
        <begin position="383"/>
        <end position="401"/>
    </location>
</feature>
<keyword evidence="4 6" id="KW-1133">Transmembrane helix</keyword>
<name>A0A9R0I0P4_SPIOL</name>
<keyword evidence="3 6" id="KW-0812">Transmembrane</keyword>
<feature type="transmembrane region" description="Helical" evidence="6">
    <location>
        <begin position="116"/>
        <end position="141"/>
    </location>
</feature>
<dbReference type="RefSeq" id="XP_021839344.1">
    <property type="nucleotide sequence ID" value="XM_021983652.2"/>
</dbReference>
<evidence type="ECO:0000313" key="7">
    <source>
        <dbReference type="Proteomes" id="UP000813463"/>
    </source>
</evidence>
<comment type="similarity">
    <text evidence="2 6">Belongs to the multi antimicrobial extrusion (MATE) (TC 2.A.66.1) family.</text>
</comment>
<dbReference type="NCBIfam" id="TIGR00797">
    <property type="entry name" value="matE"/>
    <property type="match status" value="1"/>
</dbReference>
<dbReference type="GO" id="GO:1990961">
    <property type="term" value="P:xenobiotic detoxification by transmembrane export across the plasma membrane"/>
    <property type="evidence" value="ECO:0007669"/>
    <property type="project" value="InterPro"/>
</dbReference>